<dbReference type="Pfam" id="PF01025">
    <property type="entry name" value="GrpE"/>
    <property type="match status" value="1"/>
</dbReference>
<reference evidence="5" key="1">
    <citation type="submission" date="2022-11" db="UniProtKB">
        <authorList>
            <consortium name="WormBaseParasite"/>
        </authorList>
    </citation>
    <scope>IDENTIFICATION</scope>
</reference>
<dbReference type="PANTHER" id="PTHR21237:SF23">
    <property type="entry name" value="GRPE PROTEIN HOMOLOG, MITOCHONDRIAL"/>
    <property type="match status" value="1"/>
</dbReference>
<name>A0A914R7N9_PAREQ</name>
<dbReference type="SUPFAM" id="SSF58014">
    <property type="entry name" value="Coiled-coil domain of nucleotide exchange factor GrpE"/>
    <property type="match status" value="1"/>
</dbReference>
<evidence type="ECO:0000256" key="2">
    <source>
        <dbReference type="ARBA" id="ARBA00023186"/>
    </source>
</evidence>
<evidence type="ECO:0000313" key="4">
    <source>
        <dbReference type="Proteomes" id="UP000887564"/>
    </source>
</evidence>
<dbReference type="AlphaFoldDB" id="A0A914R7N9"/>
<dbReference type="Proteomes" id="UP000887564">
    <property type="component" value="Unplaced"/>
</dbReference>
<evidence type="ECO:0000313" key="5">
    <source>
        <dbReference type="WBParaSite" id="PEQ_0000247101-mRNA-1"/>
    </source>
</evidence>
<keyword evidence="4" id="KW-1185">Reference proteome</keyword>
<dbReference type="GO" id="GO:0001405">
    <property type="term" value="C:PAM complex, Tim23 associated import motor"/>
    <property type="evidence" value="ECO:0007669"/>
    <property type="project" value="TreeGrafter"/>
</dbReference>
<sequence length="105" mass="11791">MLAELNLFRVILKSFRVAIAADAVLYNLSDKYTRALADTENVRRRGQKQVEDAKLFAIQGFCKDLLEVADILDLAVGSIKKDVEANPQIKSLHEGVEMTRTVLEK</sequence>
<accession>A0A914R7N9</accession>
<dbReference type="GO" id="GO:0042803">
    <property type="term" value="F:protein homodimerization activity"/>
    <property type="evidence" value="ECO:0007669"/>
    <property type="project" value="InterPro"/>
</dbReference>
<dbReference type="GO" id="GO:0000774">
    <property type="term" value="F:adenyl-nucleotide exchange factor activity"/>
    <property type="evidence" value="ECO:0007669"/>
    <property type="project" value="InterPro"/>
</dbReference>
<dbReference type="PANTHER" id="PTHR21237">
    <property type="entry name" value="GRPE PROTEIN"/>
    <property type="match status" value="1"/>
</dbReference>
<dbReference type="Gene3D" id="3.90.20.20">
    <property type="match status" value="1"/>
</dbReference>
<dbReference type="GO" id="GO:0051087">
    <property type="term" value="F:protein-folding chaperone binding"/>
    <property type="evidence" value="ECO:0007669"/>
    <property type="project" value="InterPro"/>
</dbReference>
<evidence type="ECO:0000256" key="1">
    <source>
        <dbReference type="ARBA" id="ARBA00009054"/>
    </source>
</evidence>
<dbReference type="GO" id="GO:0051082">
    <property type="term" value="F:unfolded protein binding"/>
    <property type="evidence" value="ECO:0007669"/>
    <property type="project" value="TreeGrafter"/>
</dbReference>
<comment type="similarity">
    <text evidence="1 3">Belongs to the GrpE family.</text>
</comment>
<dbReference type="InterPro" id="IPR000740">
    <property type="entry name" value="GrpE"/>
</dbReference>
<dbReference type="PRINTS" id="PR00773">
    <property type="entry name" value="GRPEPROTEIN"/>
</dbReference>
<dbReference type="InterPro" id="IPR013805">
    <property type="entry name" value="GrpE_CC"/>
</dbReference>
<dbReference type="GO" id="GO:0030150">
    <property type="term" value="P:protein import into mitochondrial matrix"/>
    <property type="evidence" value="ECO:0007669"/>
    <property type="project" value="TreeGrafter"/>
</dbReference>
<dbReference type="WBParaSite" id="PEQ_0000247101-mRNA-1">
    <property type="protein sequence ID" value="PEQ_0000247101-mRNA-1"/>
    <property type="gene ID" value="PEQ_0000247101"/>
</dbReference>
<keyword evidence="2" id="KW-0143">Chaperone</keyword>
<protein>
    <submittedName>
        <fullName evidence="5">Uncharacterized protein</fullName>
    </submittedName>
</protein>
<organism evidence="4 5">
    <name type="scientific">Parascaris equorum</name>
    <name type="common">Equine roundworm</name>
    <dbReference type="NCBI Taxonomy" id="6256"/>
    <lineage>
        <taxon>Eukaryota</taxon>
        <taxon>Metazoa</taxon>
        <taxon>Ecdysozoa</taxon>
        <taxon>Nematoda</taxon>
        <taxon>Chromadorea</taxon>
        <taxon>Rhabditida</taxon>
        <taxon>Spirurina</taxon>
        <taxon>Ascaridomorpha</taxon>
        <taxon>Ascaridoidea</taxon>
        <taxon>Ascarididae</taxon>
        <taxon>Parascaris</taxon>
    </lineage>
</organism>
<dbReference type="GO" id="GO:0006457">
    <property type="term" value="P:protein folding"/>
    <property type="evidence" value="ECO:0007669"/>
    <property type="project" value="InterPro"/>
</dbReference>
<proteinExistence type="inferred from homology"/>
<evidence type="ECO:0000256" key="3">
    <source>
        <dbReference type="RuleBase" id="RU004478"/>
    </source>
</evidence>